<dbReference type="PANTHER" id="PTHR23239:SF377">
    <property type="entry name" value="KERATIN 34"/>
    <property type="match status" value="1"/>
</dbReference>
<dbReference type="AlphaFoldDB" id="A0A8C5RDN9"/>
<reference evidence="6" key="1">
    <citation type="submission" date="2025-08" db="UniProtKB">
        <authorList>
            <consortium name="Ensembl"/>
        </authorList>
    </citation>
    <scope>IDENTIFICATION</scope>
</reference>
<dbReference type="GO" id="GO:0005198">
    <property type="term" value="F:structural molecule activity"/>
    <property type="evidence" value="ECO:0007669"/>
    <property type="project" value="InterPro"/>
</dbReference>
<comment type="similarity">
    <text evidence="3">Belongs to the intermediate filament family.</text>
</comment>
<dbReference type="PROSITE" id="PS51842">
    <property type="entry name" value="IF_ROD_2"/>
    <property type="match status" value="1"/>
</dbReference>
<evidence type="ECO:0000256" key="4">
    <source>
        <dbReference type="SAM" id="Coils"/>
    </source>
</evidence>
<accession>A0A8C5RDN9</accession>
<dbReference type="InterPro" id="IPR039008">
    <property type="entry name" value="IF_rod_dom"/>
</dbReference>
<evidence type="ECO:0000256" key="3">
    <source>
        <dbReference type="RuleBase" id="RU000685"/>
    </source>
</evidence>
<organism evidence="6 7">
    <name type="scientific">Leptobrachium leishanense</name>
    <name type="common">Leishan spiny toad</name>
    <dbReference type="NCBI Taxonomy" id="445787"/>
    <lineage>
        <taxon>Eukaryota</taxon>
        <taxon>Metazoa</taxon>
        <taxon>Chordata</taxon>
        <taxon>Craniata</taxon>
        <taxon>Vertebrata</taxon>
        <taxon>Euteleostomi</taxon>
        <taxon>Amphibia</taxon>
        <taxon>Batrachia</taxon>
        <taxon>Anura</taxon>
        <taxon>Pelobatoidea</taxon>
        <taxon>Megophryidae</taxon>
        <taxon>Leptobrachium</taxon>
    </lineage>
</organism>
<reference evidence="6" key="2">
    <citation type="submission" date="2025-09" db="UniProtKB">
        <authorList>
            <consortium name="Ensembl"/>
        </authorList>
    </citation>
    <scope>IDENTIFICATION</scope>
</reference>
<feature type="coiled-coil region" evidence="4">
    <location>
        <begin position="69"/>
        <end position="103"/>
    </location>
</feature>
<dbReference type="Pfam" id="PF00038">
    <property type="entry name" value="Filament"/>
    <property type="match status" value="1"/>
</dbReference>
<dbReference type="SMART" id="SM01391">
    <property type="entry name" value="Filament"/>
    <property type="match status" value="1"/>
</dbReference>
<feature type="domain" description="IF rod" evidence="5">
    <location>
        <begin position="65"/>
        <end position="376"/>
    </location>
</feature>
<feature type="coiled-coil region" evidence="4">
    <location>
        <begin position="182"/>
        <end position="361"/>
    </location>
</feature>
<dbReference type="Gene3D" id="1.20.5.500">
    <property type="entry name" value="Single helix bin"/>
    <property type="match status" value="1"/>
</dbReference>
<dbReference type="GO" id="GO:0030855">
    <property type="term" value="P:epithelial cell differentiation"/>
    <property type="evidence" value="ECO:0007669"/>
    <property type="project" value="TreeGrafter"/>
</dbReference>
<evidence type="ECO:0000256" key="2">
    <source>
        <dbReference type="ARBA" id="ARBA00023054"/>
    </source>
</evidence>
<dbReference type="SUPFAM" id="SSF64593">
    <property type="entry name" value="Intermediate filament protein, coiled coil region"/>
    <property type="match status" value="2"/>
</dbReference>
<dbReference type="Ensembl" id="ENSLLET00000051268.1">
    <property type="protein sequence ID" value="ENSLLEP00000049348.1"/>
    <property type="gene ID" value="ENSLLEG00000031061.1"/>
</dbReference>
<evidence type="ECO:0000313" key="6">
    <source>
        <dbReference type="Ensembl" id="ENSLLEP00000049348.1"/>
    </source>
</evidence>
<sequence>VRRCISFNGSFIAGAHSVKSHYSSRSYQGSCHAGAPSVHGGSGGKGISFSGHSSFGSGRMFFFNEKETMQSLNDRLATYLGKVHSLESQNAQLEKNIREWYERNKPSAFPDFSNYFKSIRELQSQVSSATVENARIILQIDNSRLSADDFRTKHEMEHRMSKSIEEDLSSLRRVLEGQNRDICNLDEKVQNLQAELQQMKRNHEEEVNCLQAQLGQRVNVEVNAAPSVDLNRTLSDVRQEYENLMERNLREVENMFLQRTKELNQQLASRSDQLQSVQTEVIDLKRTIQALEIELQGQQSLKCALEDTLAEIESSFRSQISQLQGLINNVESQLEQIRSDLACQNHEYKRLMDQKTHLEMEIATYKCLLDGHDLSTITILIARLEGSFKEHRYVIALSFGTLR</sequence>
<evidence type="ECO:0000313" key="7">
    <source>
        <dbReference type="Proteomes" id="UP000694569"/>
    </source>
</evidence>
<dbReference type="Proteomes" id="UP000694569">
    <property type="component" value="Unplaced"/>
</dbReference>
<dbReference type="PRINTS" id="PR01248">
    <property type="entry name" value="TYPE1KERATIN"/>
</dbReference>
<dbReference type="Gene3D" id="1.20.5.1160">
    <property type="entry name" value="Vasodilator-stimulated phosphoprotein"/>
    <property type="match status" value="1"/>
</dbReference>
<dbReference type="FunFam" id="1.20.5.170:FF:000002">
    <property type="entry name" value="Type I keratin KA11"/>
    <property type="match status" value="1"/>
</dbReference>
<name>A0A8C5RDN9_9ANUR</name>
<dbReference type="InterPro" id="IPR002957">
    <property type="entry name" value="Keratin_I"/>
</dbReference>
<evidence type="ECO:0000259" key="5">
    <source>
        <dbReference type="PROSITE" id="PS51842"/>
    </source>
</evidence>
<evidence type="ECO:0000256" key="1">
    <source>
        <dbReference type="ARBA" id="ARBA00022754"/>
    </source>
</evidence>
<dbReference type="PANTHER" id="PTHR23239">
    <property type="entry name" value="INTERMEDIATE FILAMENT"/>
    <property type="match status" value="1"/>
</dbReference>
<dbReference type="GeneTree" id="ENSGT00940000155258"/>
<protein>
    <recommendedName>
        <fullName evidence="5">IF rod domain-containing protein</fullName>
    </recommendedName>
</protein>
<dbReference type="Gene3D" id="1.20.5.170">
    <property type="match status" value="1"/>
</dbReference>
<dbReference type="GO" id="GO:0005882">
    <property type="term" value="C:intermediate filament"/>
    <property type="evidence" value="ECO:0007669"/>
    <property type="project" value="UniProtKB-KW"/>
</dbReference>
<keyword evidence="2 4" id="KW-0175">Coiled coil</keyword>
<dbReference type="PROSITE" id="PS00226">
    <property type="entry name" value="IF_ROD_1"/>
    <property type="match status" value="1"/>
</dbReference>
<keyword evidence="7" id="KW-1185">Reference proteome</keyword>
<dbReference type="GO" id="GO:0045109">
    <property type="term" value="P:intermediate filament organization"/>
    <property type="evidence" value="ECO:0007669"/>
    <property type="project" value="TreeGrafter"/>
</dbReference>
<keyword evidence="1 3" id="KW-0403">Intermediate filament</keyword>
<dbReference type="OrthoDB" id="2441647at2759"/>
<proteinExistence type="inferred from homology"/>
<dbReference type="FunFam" id="1.20.5.500:FF:000001">
    <property type="entry name" value="Type II keratin 23"/>
    <property type="match status" value="1"/>
</dbReference>
<dbReference type="InterPro" id="IPR018039">
    <property type="entry name" value="IF_conserved"/>
</dbReference>